<dbReference type="EMBL" id="GBRH01206303">
    <property type="protein sequence ID" value="JAD91592.1"/>
    <property type="molecule type" value="Transcribed_RNA"/>
</dbReference>
<reference evidence="1" key="2">
    <citation type="journal article" date="2015" name="Data Brief">
        <title>Shoot transcriptome of the giant reed, Arundo donax.</title>
        <authorList>
            <person name="Barrero R.A."/>
            <person name="Guerrero F.D."/>
            <person name="Moolhuijzen P."/>
            <person name="Goolsby J.A."/>
            <person name="Tidwell J."/>
            <person name="Bellgard S.E."/>
            <person name="Bellgard M.I."/>
        </authorList>
    </citation>
    <scope>NUCLEOTIDE SEQUENCE</scope>
    <source>
        <tissue evidence="1">Shoot tissue taken approximately 20 cm above the soil surface</tissue>
    </source>
</reference>
<reference evidence="1" key="1">
    <citation type="submission" date="2014-09" db="EMBL/GenBank/DDBJ databases">
        <authorList>
            <person name="Magalhaes I.L.F."/>
            <person name="Oliveira U."/>
            <person name="Santos F.R."/>
            <person name="Vidigal T.H.D.A."/>
            <person name="Brescovit A.D."/>
            <person name="Santos A.J."/>
        </authorList>
    </citation>
    <scope>NUCLEOTIDE SEQUENCE</scope>
    <source>
        <tissue evidence="1">Shoot tissue taken approximately 20 cm above the soil surface</tissue>
    </source>
</reference>
<dbReference type="AlphaFoldDB" id="A0A0A9E6M9"/>
<protein>
    <submittedName>
        <fullName evidence="1">Uncharacterized protein</fullName>
    </submittedName>
</protein>
<sequence>MCLLDSQKASLEYNTYIILLNQINYFLNGICI</sequence>
<evidence type="ECO:0000313" key="1">
    <source>
        <dbReference type="EMBL" id="JAD91592.1"/>
    </source>
</evidence>
<proteinExistence type="predicted"/>
<accession>A0A0A9E6M9</accession>
<name>A0A0A9E6M9_ARUDO</name>
<organism evidence="1">
    <name type="scientific">Arundo donax</name>
    <name type="common">Giant reed</name>
    <name type="synonym">Donax arundinaceus</name>
    <dbReference type="NCBI Taxonomy" id="35708"/>
    <lineage>
        <taxon>Eukaryota</taxon>
        <taxon>Viridiplantae</taxon>
        <taxon>Streptophyta</taxon>
        <taxon>Embryophyta</taxon>
        <taxon>Tracheophyta</taxon>
        <taxon>Spermatophyta</taxon>
        <taxon>Magnoliopsida</taxon>
        <taxon>Liliopsida</taxon>
        <taxon>Poales</taxon>
        <taxon>Poaceae</taxon>
        <taxon>PACMAD clade</taxon>
        <taxon>Arundinoideae</taxon>
        <taxon>Arundineae</taxon>
        <taxon>Arundo</taxon>
    </lineage>
</organism>